<feature type="domain" description="H repeat-associated protein N-terminal" evidence="2">
    <location>
        <begin position="5"/>
        <end position="91"/>
    </location>
</feature>
<dbReference type="PANTHER" id="PTHR30298">
    <property type="entry name" value="H REPEAT-ASSOCIATED PREDICTED TRANSPOSASE"/>
    <property type="match status" value="1"/>
</dbReference>
<dbReference type="InterPro" id="IPR051698">
    <property type="entry name" value="Transposase_11-like"/>
</dbReference>
<dbReference type="NCBIfam" id="NF033564">
    <property type="entry name" value="transpos_ISAs1"/>
    <property type="match status" value="1"/>
</dbReference>
<dbReference type="Pfam" id="PF01609">
    <property type="entry name" value="DDE_Tnp_1"/>
    <property type="match status" value="1"/>
</dbReference>
<dbReference type="Pfam" id="PF13808">
    <property type="entry name" value="DDE_Tnp_1_assoc"/>
    <property type="match status" value="1"/>
</dbReference>
<dbReference type="GO" id="GO:0003677">
    <property type="term" value="F:DNA binding"/>
    <property type="evidence" value="ECO:0007669"/>
    <property type="project" value="InterPro"/>
</dbReference>
<dbReference type="InterPro" id="IPR002559">
    <property type="entry name" value="Transposase_11"/>
</dbReference>
<dbReference type="InterPro" id="IPR032806">
    <property type="entry name" value="YbfD_N"/>
</dbReference>
<dbReference type="PATRIC" id="fig|399804.5.peg.3923"/>
<gene>
    <name evidence="3" type="ordered locus">Sput200_3810</name>
</gene>
<dbReference type="OrthoDB" id="6648013at2"/>
<dbReference type="GO" id="GO:0004803">
    <property type="term" value="F:transposase activity"/>
    <property type="evidence" value="ECO:0007669"/>
    <property type="project" value="InterPro"/>
</dbReference>
<dbReference type="Proteomes" id="UP000008209">
    <property type="component" value="Chromosome"/>
</dbReference>
<accession>E6XG44</accession>
<dbReference type="AlphaFoldDB" id="E6XG44"/>
<feature type="domain" description="Transposase IS4-like" evidence="1">
    <location>
        <begin position="99"/>
        <end position="327"/>
    </location>
</feature>
<proteinExistence type="predicted"/>
<evidence type="ECO:0000313" key="4">
    <source>
        <dbReference type="Proteomes" id="UP000008209"/>
    </source>
</evidence>
<dbReference type="HOGENOM" id="CLU_046404_0_1_6"/>
<dbReference type="KEGG" id="shp:Sput200_3810"/>
<name>E6XG44_SHEP2</name>
<sequence length="364" mass="40654">MTLLKHLEIISDPRTDINIKHNLIDVVFLTLSAILSGATGWKSIEQFGIHQLDWLRLYRPFEHGIPRRHCIANIIKSLDSELLLQAIFGWLNDKRLQTGKPIIALDGKTMRRAWADDIHQALHIVSAFDVRNGMALYLEAAEKKGHEAAIARDIIDALALDNAVVTLDALHCQKATMDKIISKKSDFVIQIKGNQPALLAAVKAAFAACYDSPALAISEQTNTGHGRKECRRVMQIEGNLPPELSEKWPHIRTLVEVASERTVGNKTACSSRWYVSSLPVDTAQLADIIRAHWAIENQLHWVLDVVFREDELNVSDPDGAKHLALFNRAALSVIKQHQGKKDSLAAKRQSAAWDPAFRSELLFG</sequence>
<evidence type="ECO:0000259" key="1">
    <source>
        <dbReference type="Pfam" id="PF01609"/>
    </source>
</evidence>
<organism evidence="3 4">
    <name type="scientific">Shewanella putrefaciens (strain 200)</name>
    <dbReference type="NCBI Taxonomy" id="399804"/>
    <lineage>
        <taxon>Bacteria</taxon>
        <taxon>Pseudomonadati</taxon>
        <taxon>Pseudomonadota</taxon>
        <taxon>Gammaproteobacteria</taxon>
        <taxon>Alteromonadales</taxon>
        <taxon>Shewanellaceae</taxon>
        <taxon>Shewanella</taxon>
    </lineage>
</organism>
<reference evidence="3 4" key="1">
    <citation type="submission" date="2011-01" db="EMBL/GenBank/DDBJ databases">
        <title>Complete sequence of Shewanella putrefaciens 200.</title>
        <authorList>
            <consortium name="US DOE Joint Genome Institute"/>
            <person name="Lucas S."/>
            <person name="Copeland A."/>
            <person name="Lapidus A."/>
            <person name="Cheng J.-F."/>
            <person name="Bruce D."/>
            <person name="Goodwin L."/>
            <person name="Pitluck S."/>
            <person name="Munk A.C."/>
            <person name="Detter J.C."/>
            <person name="Han C."/>
            <person name="Tapia R."/>
            <person name="Land M."/>
            <person name="Hauser L."/>
            <person name="Chang Y.-J."/>
            <person name="Jeffries C."/>
            <person name="Kyrpides N."/>
            <person name="Ivanova N."/>
            <person name="Mikhailova N."/>
            <person name="Kolker E."/>
            <person name="Lawrence C."/>
            <person name="McCue L.A."/>
            <person name="DiChristina T."/>
            <person name="Nealson K."/>
            <person name="Fredrickson J.K."/>
            <person name="Woyke T."/>
        </authorList>
    </citation>
    <scope>NUCLEOTIDE SEQUENCE [LARGE SCALE GENOMIC DNA]</scope>
    <source>
        <strain evidence="3 4">200</strain>
    </source>
</reference>
<dbReference type="GO" id="GO:0006313">
    <property type="term" value="P:DNA transposition"/>
    <property type="evidence" value="ECO:0007669"/>
    <property type="project" value="InterPro"/>
</dbReference>
<evidence type="ECO:0000259" key="2">
    <source>
        <dbReference type="Pfam" id="PF13808"/>
    </source>
</evidence>
<dbReference type="EMBL" id="CP002457">
    <property type="protein sequence ID" value="ADV56182.1"/>
    <property type="molecule type" value="Genomic_DNA"/>
</dbReference>
<protein>
    <submittedName>
        <fullName evidence="3">ISSpu3 transposase, TnpA_ISSpu3</fullName>
    </submittedName>
</protein>
<evidence type="ECO:0000313" key="3">
    <source>
        <dbReference type="EMBL" id="ADV56182.1"/>
    </source>
</evidence>
<dbReference type="PANTHER" id="PTHR30298:SF0">
    <property type="entry name" value="PROTEIN YBFL-RELATED"/>
    <property type="match status" value="1"/>
</dbReference>
<dbReference type="InterPro" id="IPR047647">
    <property type="entry name" value="ISAs1_transpos"/>
</dbReference>